<dbReference type="Proteomes" id="UP000002640">
    <property type="component" value="Unassembled WGS sequence"/>
</dbReference>
<feature type="region of interest" description="Disordered" evidence="1">
    <location>
        <begin position="1"/>
        <end position="32"/>
    </location>
</feature>
<gene>
    <name evidence="2" type="ORF">PHYSODRAFT_302582</name>
</gene>
<dbReference type="GeneID" id="20642152"/>
<reference evidence="2 3" key="1">
    <citation type="journal article" date="2006" name="Science">
        <title>Phytophthora genome sequences uncover evolutionary origins and mechanisms of pathogenesis.</title>
        <authorList>
            <person name="Tyler B.M."/>
            <person name="Tripathy S."/>
            <person name="Zhang X."/>
            <person name="Dehal P."/>
            <person name="Jiang R.H."/>
            <person name="Aerts A."/>
            <person name="Arredondo F.D."/>
            <person name="Baxter L."/>
            <person name="Bensasson D."/>
            <person name="Beynon J.L."/>
            <person name="Chapman J."/>
            <person name="Damasceno C.M."/>
            <person name="Dorrance A.E."/>
            <person name="Dou D."/>
            <person name="Dickerman A.W."/>
            <person name="Dubchak I.L."/>
            <person name="Garbelotto M."/>
            <person name="Gijzen M."/>
            <person name="Gordon S.G."/>
            <person name="Govers F."/>
            <person name="Grunwald N.J."/>
            <person name="Huang W."/>
            <person name="Ivors K.L."/>
            <person name="Jones R.W."/>
            <person name="Kamoun S."/>
            <person name="Krampis K."/>
            <person name="Lamour K.H."/>
            <person name="Lee M.K."/>
            <person name="McDonald W.H."/>
            <person name="Medina M."/>
            <person name="Meijer H.J."/>
            <person name="Nordberg E.K."/>
            <person name="Maclean D.J."/>
            <person name="Ospina-Giraldo M.D."/>
            <person name="Morris P.F."/>
            <person name="Phuntumart V."/>
            <person name="Putnam N.H."/>
            <person name="Rash S."/>
            <person name="Rose J.K."/>
            <person name="Sakihama Y."/>
            <person name="Salamov A.A."/>
            <person name="Savidor A."/>
            <person name="Scheuring C.F."/>
            <person name="Smith B.M."/>
            <person name="Sobral B.W."/>
            <person name="Terry A."/>
            <person name="Torto-Alalibo T.A."/>
            <person name="Win J."/>
            <person name="Xu Z."/>
            <person name="Zhang H."/>
            <person name="Grigoriev I.V."/>
            <person name="Rokhsar D.S."/>
            <person name="Boore J.L."/>
        </authorList>
    </citation>
    <scope>NUCLEOTIDE SEQUENCE [LARGE SCALE GENOMIC DNA]</scope>
    <source>
        <strain evidence="2 3">P6497</strain>
    </source>
</reference>
<proteinExistence type="predicted"/>
<feature type="region of interest" description="Disordered" evidence="1">
    <location>
        <begin position="51"/>
        <end position="137"/>
    </location>
</feature>
<accession>G4ZM66</accession>
<dbReference type="InParanoid" id="G4ZM66"/>
<organism evidence="2 3">
    <name type="scientific">Phytophthora sojae (strain P6497)</name>
    <name type="common">Soybean stem and root rot agent</name>
    <name type="synonym">Phytophthora megasperma f. sp. glycines</name>
    <dbReference type="NCBI Taxonomy" id="1094619"/>
    <lineage>
        <taxon>Eukaryota</taxon>
        <taxon>Sar</taxon>
        <taxon>Stramenopiles</taxon>
        <taxon>Oomycota</taxon>
        <taxon>Peronosporomycetes</taxon>
        <taxon>Peronosporales</taxon>
        <taxon>Peronosporaceae</taxon>
        <taxon>Phytophthora</taxon>
    </lineage>
</organism>
<keyword evidence="3" id="KW-1185">Reference proteome</keyword>
<evidence type="ECO:0000313" key="3">
    <source>
        <dbReference type="Proteomes" id="UP000002640"/>
    </source>
</evidence>
<dbReference type="KEGG" id="psoj:PHYSODRAFT_302582"/>
<feature type="compositionally biased region" description="Basic residues" evidence="1">
    <location>
        <begin position="71"/>
        <end position="91"/>
    </location>
</feature>
<protein>
    <submittedName>
        <fullName evidence="2">Uncharacterized protein</fullName>
    </submittedName>
</protein>
<evidence type="ECO:0000313" key="2">
    <source>
        <dbReference type="EMBL" id="EGZ16273.1"/>
    </source>
</evidence>
<dbReference type="SMR" id="G4ZM66"/>
<dbReference type="RefSeq" id="XP_009530022.1">
    <property type="nucleotide sequence ID" value="XM_009531727.1"/>
</dbReference>
<feature type="compositionally biased region" description="Acidic residues" evidence="1">
    <location>
        <begin position="114"/>
        <end position="132"/>
    </location>
</feature>
<evidence type="ECO:0000256" key="1">
    <source>
        <dbReference type="SAM" id="MobiDB-lite"/>
    </source>
</evidence>
<dbReference type="AlphaFoldDB" id="G4ZM66"/>
<feature type="compositionally biased region" description="Basic and acidic residues" evidence="1">
    <location>
        <begin position="92"/>
        <end position="102"/>
    </location>
</feature>
<sequence>MVLEEPTPRRRTPVVKSVSFQMEDEDRMDPQYKTHLRGELEVLEQMLWELETETGRPSRQRTPQKTEMKPRSKSRVRRTRSVTKLKRRPQTRKGEKEGRQDKSYGGSTRGGADDERDLEEPEAEGGNEEEAGLEAKERLGDVCYRSLEIGLELARNMDTVRVRTILGKAEF</sequence>
<name>G4ZM66_PHYSP</name>
<dbReference type="OMA" id="FQMEDED"/>
<dbReference type="EMBL" id="JH159155">
    <property type="protein sequence ID" value="EGZ16273.1"/>
    <property type="molecule type" value="Genomic_DNA"/>
</dbReference>